<feature type="region of interest" description="Disordered" evidence="1">
    <location>
        <begin position="90"/>
        <end position="136"/>
    </location>
</feature>
<keyword evidence="2" id="KW-0732">Signal</keyword>
<accession>A0A0K2U5Y6</accession>
<evidence type="ECO:0000256" key="2">
    <source>
        <dbReference type="SAM" id="SignalP"/>
    </source>
</evidence>
<feature type="compositionally biased region" description="Polar residues" evidence="1">
    <location>
        <begin position="127"/>
        <end position="136"/>
    </location>
</feature>
<organism evidence="3">
    <name type="scientific">Lepeophtheirus salmonis</name>
    <name type="common">Salmon louse</name>
    <name type="synonym">Caligus salmonis</name>
    <dbReference type="NCBI Taxonomy" id="72036"/>
    <lineage>
        <taxon>Eukaryota</taxon>
        <taxon>Metazoa</taxon>
        <taxon>Ecdysozoa</taxon>
        <taxon>Arthropoda</taxon>
        <taxon>Crustacea</taxon>
        <taxon>Multicrustacea</taxon>
        <taxon>Hexanauplia</taxon>
        <taxon>Copepoda</taxon>
        <taxon>Siphonostomatoida</taxon>
        <taxon>Caligidae</taxon>
        <taxon>Lepeophtheirus</taxon>
    </lineage>
</organism>
<evidence type="ECO:0000256" key="1">
    <source>
        <dbReference type="SAM" id="MobiDB-lite"/>
    </source>
</evidence>
<sequence>MIKLLLRASLVLLVFHVSFIDSLPQLGSLVRGSSGFLSDIVRSNVDEDSNRGKLAILIAENGGDTDKIKDSLKLRLKSKVPFLLTDEEKAELEKREKEEERQQEDAKNDSSLSSRLFNSAKDRVKNKIQSISPFER</sequence>
<feature type="compositionally biased region" description="Basic and acidic residues" evidence="1">
    <location>
        <begin position="91"/>
        <end position="108"/>
    </location>
</feature>
<name>A0A0K2U5Y6_LEPSM</name>
<proteinExistence type="predicted"/>
<feature type="chain" id="PRO_5005488396" evidence="2">
    <location>
        <begin position="23"/>
        <end position="136"/>
    </location>
</feature>
<dbReference type="OrthoDB" id="10573873at2759"/>
<dbReference type="AlphaFoldDB" id="A0A0K2U5Y6"/>
<dbReference type="EMBL" id="HACA01016084">
    <property type="protein sequence ID" value="CDW33445.1"/>
    <property type="molecule type" value="Transcribed_RNA"/>
</dbReference>
<feature type="signal peptide" evidence="2">
    <location>
        <begin position="1"/>
        <end position="22"/>
    </location>
</feature>
<protein>
    <submittedName>
        <fullName evidence="3">Uncharacterized protein</fullName>
    </submittedName>
</protein>
<evidence type="ECO:0000313" key="3">
    <source>
        <dbReference type="EMBL" id="CDW33445.1"/>
    </source>
</evidence>
<reference evidence="3" key="1">
    <citation type="submission" date="2014-05" db="EMBL/GenBank/DDBJ databases">
        <authorList>
            <person name="Chronopoulou M."/>
        </authorList>
    </citation>
    <scope>NUCLEOTIDE SEQUENCE</scope>
    <source>
        <tissue evidence="3">Whole organism</tissue>
    </source>
</reference>